<dbReference type="GeneID" id="41591509"/>
<protein>
    <submittedName>
        <fullName evidence="1">Uncharacterized protein</fullName>
    </submittedName>
</protein>
<gene>
    <name evidence="1" type="ORF">B6F84_11255</name>
</gene>
<accession>A0A1W6K221</accession>
<dbReference type="Proteomes" id="UP000193404">
    <property type="component" value="Chromosome"/>
</dbReference>
<dbReference type="OrthoDB" id="41237at2157"/>
<keyword evidence="2" id="KW-1185">Reference proteome</keyword>
<dbReference type="AlphaFoldDB" id="A0A1W6K221"/>
<dbReference type="STRING" id="282676.B6F84_11255"/>
<dbReference type="RefSeq" id="WP_148692326.1">
    <property type="nucleotide sequence ID" value="NZ_CP020477.1"/>
</dbReference>
<organism evidence="1 2">
    <name type="scientific">Acidianus manzaensis</name>
    <dbReference type="NCBI Taxonomy" id="282676"/>
    <lineage>
        <taxon>Archaea</taxon>
        <taxon>Thermoproteota</taxon>
        <taxon>Thermoprotei</taxon>
        <taxon>Sulfolobales</taxon>
        <taxon>Sulfolobaceae</taxon>
        <taxon>Acidianus</taxon>
    </lineage>
</organism>
<sequence length="91" mass="10455">MQIFTAKLNGEKLILENKSGNPIFIREVLVKYRVTVNTIEEKIGLRIITDSIPVNKEITDKIELPIKIMDISEISVIYKKDEITLREDIAV</sequence>
<dbReference type="KEGG" id="aman:B6F84_11255"/>
<reference evidence="1 2" key="1">
    <citation type="submission" date="2017-03" db="EMBL/GenBank/DDBJ databases">
        <title>Sulfur activation and transportation mechanism of thermophilic Archaea Acidianus manzaensis YN-25.</title>
        <authorList>
            <person name="Ma Y."/>
            <person name="Yang Y."/>
            <person name="Xia J."/>
        </authorList>
    </citation>
    <scope>NUCLEOTIDE SEQUENCE [LARGE SCALE GENOMIC DNA]</scope>
    <source>
        <strain evidence="1 2">YN-25</strain>
    </source>
</reference>
<evidence type="ECO:0000313" key="2">
    <source>
        <dbReference type="Proteomes" id="UP000193404"/>
    </source>
</evidence>
<evidence type="ECO:0000313" key="1">
    <source>
        <dbReference type="EMBL" id="ARM76537.1"/>
    </source>
</evidence>
<proteinExistence type="predicted"/>
<dbReference type="EMBL" id="CP020477">
    <property type="protein sequence ID" value="ARM76537.1"/>
    <property type="molecule type" value="Genomic_DNA"/>
</dbReference>
<name>A0A1W6K221_9CREN</name>